<gene>
    <name evidence="4" type="ORF">GB993_05765</name>
</gene>
<dbReference type="Proteomes" id="UP000449209">
    <property type="component" value="Unassembled WGS sequence"/>
</dbReference>
<keyword evidence="2" id="KW-0472">Membrane</keyword>
<reference evidence="4 5" key="1">
    <citation type="journal article" date="2019" name="Appl. Environ. Microbiol.">
        <title>Genetic determinants of hydroxycinnamic acid metabolism in heterofermentative lactobacilli.</title>
        <authorList>
            <person name="Gaur G."/>
            <person name="Oh J.H."/>
            <person name="Filannino P."/>
            <person name="Gobbetti M."/>
            <person name="van Pijkeren J.P."/>
            <person name="Ganzle M.G."/>
        </authorList>
    </citation>
    <scope>NUCLEOTIDE SEQUENCE [LARGE SCALE GENOMIC DNA]</scope>
    <source>
        <strain evidence="4 5">C5</strain>
    </source>
</reference>
<dbReference type="RefSeq" id="WP_161003443.1">
    <property type="nucleotide sequence ID" value="NZ_WEZQ01000006.1"/>
</dbReference>
<dbReference type="InterPro" id="IPR026870">
    <property type="entry name" value="Zinc_ribbon_dom"/>
</dbReference>
<dbReference type="EMBL" id="WEZQ01000006">
    <property type="protein sequence ID" value="MYV17006.1"/>
    <property type="molecule type" value="Genomic_DNA"/>
</dbReference>
<proteinExistence type="predicted"/>
<organism evidence="4 5">
    <name type="scientific">Furfurilactobacillus milii</name>
    <dbReference type="NCBI Taxonomy" id="2888272"/>
    <lineage>
        <taxon>Bacteria</taxon>
        <taxon>Bacillati</taxon>
        <taxon>Bacillota</taxon>
        <taxon>Bacilli</taxon>
        <taxon>Lactobacillales</taxon>
        <taxon>Lactobacillaceae</taxon>
        <taxon>Furfurilactobacillus</taxon>
    </lineage>
</organism>
<evidence type="ECO:0000256" key="2">
    <source>
        <dbReference type="SAM" id="Phobius"/>
    </source>
</evidence>
<feature type="compositionally biased region" description="Polar residues" evidence="1">
    <location>
        <begin position="288"/>
        <end position="298"/>
    </location>
</feature>
<evidence type="ECO:0000313" key="5">
    <source>
        <dbReference type="Proteomes" id="UP000449209"/>
    </source>
</evidence>
<dbReference type="OrthoDB" id="2418342at2"/>
<comment type="caution">
    <text evidence="4">The sequence shown here is derived from an EMBL/GenBank/DDBJ whole genome shotgun (WGS) entry which is preliminary data.</text>
</comment>
<feature type="transmembrane region" description="Helical" evidence="2">
    <location>
        <begin position="51"/>
        <end position="72"/>
    </location>
</feature>
<keyword evidence="2" id="KW-0812">Transmembrane</keyword>
<feature type="domain" description="Zinc-ribbon" evidence="3">
    <location>
        <begin position="3"/>
        <end position="25"/>
    </location>
</feature>
<evidence type="ECO:0000256" key="1">
    <source>
        <dbReference type="SAM" id="MobiDB-lite"/>
    </source>
</evidence>
<feature type="compositionally biased region" description="Basic and acidic residues" evidence="1">
    <location>
        <begin position="87"/>
        <end position="110"/>
    </location>
</feature>
<name>A0A6N9I3M5_9LACO</name>
<protein>
    <submittedName>
        <fullName evidence="4">Zinc-ribbon domain-containing protein</fullName>
    </submittedName>
</protein>
<evidence type="ECO:0000313" key="4">
    <source>
        <dbReference type="EMBL" id="MYV17006.1"/>
    </source>
</evidence>
<keyword evidence="2" id="KW-1133">Transmembrane helix</keyword>
<dbReference type="AlphaFoldDB" id="A0A6N9I3M5"/>
<evidence type="ECO:0000259" key="3">
    <source>
        <dbReference type="Pfam" id="PF13240"/>
    </source>
</evidence>
<feature type="region of interest" description="Disordered" evidence="1">
    <location>
        <begin position="83"/>
        <end position="146"/>
    </location>
</feature>
<feature type="compositionally biased region" description="Low complexity" evidence="1">
    <location>
        <begin position="113"/>
        <end position="146"/>
    </location>
</feature>
<sequence length="312" mass="33016">MKKCANCGHLNPDSAKFCQKCGTPLTSNPHSDSRSNNDQNNAKVVRKHHGCLWLVLIMIILLLVSGLGYWLYDTGRINIGGMNTESKSPHHDSEASSLKKENERLKKTKESVANTKSTNLSSSTNSSSSATASTQTSSNDVTPLSSSQKSAISSAFTSWAAHRAQMGNMAVSDWYFDHGSAGDSDWVAMTSDGKVLVQDNGNPGSANYKIQAIGGVVFYSAKDGTTGLDSGLNSGSNADGYSTNMSFSKPISKYLLANNGVVYELKISAGTSASPTTGFTNGEGAGDGNQTFQVSQDSAAQNELKQLISQNK</sequence>
<dbReference type="Pfam" id="PF13240">
    <property type="entry name" value="Zn_Ribbon_1"/>
    <property type="match status" value="1"/>
</dbReference>
<feature type="region of interest" description="Disordered" evidence="1">
    <location>
        <begin position="278"/>
        <end position="298"/>
    </location>
</feature>
<accession>A0A6N9I3M5</accession>